<proteinExistence type="predicted"/>
<keyword evidence="2" id="KW-1185">Reference proteome</keyword>
<reference evidence="1 2" key="2">
    <citation type="journal article" date="2004" name="Trends Parasitol.">
        <title>The Anopheles gambiae genome: an update.</title>
        <authorList>
            <person name="Mongin E."/>
            <person name="Louis C."/>
            <person name="Holt R.A."/>
            <person name="Birney E."/>
            <person name="Collins F.H."/>
        </authorList>
    </citation>
    <scope>NUCLEOTIDE SEQUENCE [LARGE SCALE GENOMIC DNA]</scope>
    <source>
        <strain evidence="1 2">PEST</strain>
    </source>
</reference>
<dbReference type="AlphaFoldDB" id="A0A1S4HCB1"/>
<reference evidence="1 2" key="1">
    <citation type="journal article" date="2002" name="Science">
        <title>The genome sequence of the malaria mosquito Anopheles gambiae.</title>
        <authorList>
            <person name="Holt R.A."/>
            <person name="Subramanian G.M."/>
            <person name="Halpern A."/>
            <person name="Sutton G.G."/>
            <person name="Charlab R."/>
            <person name="Nusskern D.R."/>
            <person name="Wincker P."/>
            <person name="Clark A.G."/>
            <person name="Ribeiro J.M."/>
            <person name="Wides R."/>
            <person name="Salzberg S.L."/>
            <person name="Loftus B."/>
            <person name="Yandell M."/>
            <person name="Majoros W.H."/>
            <person name="Rusch D.B."/>
            <person name="Lai Z."/>
            <person name="Kraft C.L."/>
            <person name="Abril J.F."/>
            <person name="Anthouard V."/>
            <person name="Arensburger P."/>
            <person name="Atkinson P.W."/>
            <person name="Baden H."/>
            <person name="de Berardinis V."/>
            <person name="Baldwin D."/>
            <person name="Benes V."/>
            <person name="Biedler J."/>
            <person name="Blass C."/>
            <person name="Bolanos R."/>
            <person name="Boscus D."/>
            <person name="Barnstead M."/>
            <person name="Cai S."/>
            <person name="Center A."/>
            <person name="Chaturverdi K."/>
            <person name="Christophides G.K."/>
            <person name="Chrystal M.A."/>
            <person name="Clamp M."/>
            <person name="Cravchik A."/>
            <person name="Curwen V."/>
            <person name="Dana A."/>
            <person name="Delcher A."/>
            <person name="Dew I."/>
            <person name="Evans C.A."/>
            <person name="Flanigan M."/>
            <person name="Grundschober-Freimoser A."/>
            <person name="Friedli L."/>
            <person name="Gu Z."/>
            <person name="Guan P."/>
            <person name="Guigo R."/>
            <person name="Hillenmeyer M.E."/>
            <person name="Hladun S.L."/>
            <person name="Hogan J.R."/>
            <person name="Hong Y.S."/>
            <person name="Hoover J."/>
            <person name="Jaillon O."/>
            <person name="Ke Z."/>
            <person name="Kodira C."/>
            <person name="Kokoza E."/>
            <person name="Koutsos A."/>
            <person name="Letunic I."/>
            <person name="Levitsky A."/>
            <person name="Liang Y."/>
            <person name="Lin J.J."/>
            <person name="Lobo N.F."/>
            <person name="Lopez J.R."/>
            <person name="Malek J.A."/>
            <person name="McIntosh T.C."/>
            <person name="Meister S."/>
            <person name="Miller J."/>
            <person name="Mobarry C."/>
            <person name="Mongin E."/>
            <person name="Murphy S.D."/>
            <person name="O'Brochta D.A."/>
            <person name="Pfannkoch C."/>
            <person name="Qi R."/>
            <person name="Regier M.A."/>
            <person name="Remington K."/>
            <person name="Shao H."/>
            <person name="Sharakhova M.V."/>
            <person name="Sitter C.D."/>
            <person name="Shetty J."/>
            <person name="Smith T.J."/>
            <person name="Strong R."/>
            <person name="Sun J."/>
            <person name="Thomasova D."/>
            <person name="Ton L.Q."/>
            <person name="Topalis P."/>
            <person name="Tu Z."/>
            <person name="Unger M.F."/>
            <person name="Walenz B."/>
            <person name="Wang A."/>
            <person name="Wang J."/>
            <person name="Wang M."/>
            <person name="Wang X."/>
            <person name="Woodford K.J."/>
            <person name="Wortman J.R."/>
            <person name="Wu M."/>
            <person name="Yao A."/>
            <person name="Zdobnov E.M."/>
            <person name="Zhang H."/>
            <person name="Zhao Q."/>
            <person name="Zhao S."/>
            <person name="Zhu S.C."/>
            <person name="Zhimulev I."/>
            <person name="Coluzzi M."/>
            <person name="della Torre A."/>
            <person name="Roth C.W."/>
            <person name="Louis C."/>
            <person name="Kalush F."/>
            <person name="Mural R.J."/>
            <person name="Myers E.W."/>
            <person name="Adams M.D."/>
            <person name="Smith H.O."/>
            <person name="Broder S."/>
            <person name="Gardner M.J."/>
            <person name="Fraser C.M."/>
            <person name="Birney E."/>
            <person name="Bork P."/>
            <person name="Brey P.T."/>
            <person name="Venter J.C."/>
            <person name="Weissenbach J."/>
            <person name="Kafatos F.C."/>
            <person name="Collins F.H."/>
            <person name="Hoffman S.L."/>
        </authorList>
    </citation>
    <scope>NUCLEOTIDE SEQUENCE [LARGE SCALE GENOMIC DNA]</scope>
    <source>
        <strain evidence="1 2">PEST</strain>
    </source>
</reference>
<dbReference type="InParanoid" id="A0A1S4HCB1"/>
<dbReference type="EMBL" id="AAAB01008964">
    <property type="status" value="NOT_ANNOTATED_CDS"/>
    <property type="molecule type" value="Genomic_DNA"/>
</dbReference>
<evidence type="ECO:0000313" key="2">
    <source>
        <dbReference type="Proteomes" id="UP000007062"/>
    </source>
</evidence>
<organism evidence="1 2">
    <name type="scientific">Anopheles gambiae</name>
    <name type="common">African malaria mosquito</name>
    <dbReference type="NCBI Taxonomy" id="7165"/>
    <lineage>
        <taxon>Eukaryota</taxon>
        <taxon>Metazoa</taxon>
        <taxon>Ecdysozoa</taxon>
        <taxon>Arthropoda</taxon>
        <taxon>Hexapoda</taxon>
        <taxon>Insecta</taxon>
        <taxon>Pterygota</taxon>
        <taxon>Neoptera</taxon>
        <taxon>Endopterygota</taxon>
        <taxon>Diptera</taxon>
        <taxon>Nematocera</taxon>
        <taxon>Culicoidea</taxon>
        <taxon>Culicidae</taxon>
        <taxon>Anophelinae</taxon>
        <taxon>Anopheles</taxon>
    </lineage>
</organism>
<dbReference type="EnsemblMetazoa" id="AGAP013717-RA">
    <property type="protein sequence ID" value="AGAP013717-PA"/>
    <property type="gene ID" value="AGAP013717"/>
</dbReference>
<sequence length="19" mass="2142">MGNAPNPKQYTKYSKNTAE</sequence>
<protein>
    <submittedName>
        <fullName evidence="1">Uncharacterized protein</fullName>
    </submittedName>
</protein>
<accession>A0A1S4HCB1</accession>
<dbReference type="Proteomes" id="UP000007062">
    <property type="component" value="Chromosome 3R"/>
</dbReference>
<reference evidence="1" key="3">
    <citation type="submission" date="2020-05" db="UniProtKB">
        <authorList>
            <consortium name="EnsemblMetazoa"/>
        </authorList>
    </citation>
    <scope>IDENTIFICATION</scope>
    <source>
        <strain evidence="1">PEST</strain>
    </source>
</reference>
<dbReference type="VEuPathDB" id="VectorBase:AGAP013717"/>
<name>A0A1S4HCB1_ANOGA</name>
<evidence type="ECO:0000313" key="1">
    <source>
        <dbReference type="EnsemblMetazoa" id="AGAP013717-PA"/>
    </source>
</evidence>